<dbReference type="Proteomes" id="UP000887576">
    <property type="component" value="Unplaced"/>
</dbReference>
<sequence length="381" mass="42136">MTSNDEETKRLDEDGENSTVLRKKTFDFGKILKYTSLIVLVVQNAGLVLIMRYASTRPKEKFLKTVAVFFAEVIKLLASFVLLNFSNKSVKQTLRDIRYHFVTNWLDTFKVGVPAFVYTIQNFLLFVAVENLTTGVYMVTYQLKILTTAGFTVLMLKRKLSLFQWISLVVLLAGVVLVQKDANDTKVVPTMTPSLNGTSDGVTTTMSAKEAAAKHGNPIIGFITVLVACFLSGFAGIYFEKILKGSRVSVWMRNIQLAALSAPIAAIMIAVKDGESVQKKGVMQGFDWIVWTVVLVQAIGGLVVAVVIKYADNILKAFATSIAIIVGTIASIFFFGYWPQLLFVAGATLVISAVVIYSIFPYKAKHVPHDVEMEERQSGKR</sequence>
<name>A0AC34QKJ4_9BILA</name>
<proteinExistence type="predicted"/>
<protein>
    <submittedName>
        <fullName evidence="2">UDP-galactose transporter</fullName>
    </submittedName>
</protein>
<organism evidence="1 2">
    <name type="scientific">Panagrolaimus sp. JU765</name>
    <dbReference type="NCBI Taxonomy" id="591449"/>
    <lineage>
        <taxon>Eukaryota</taxon>
        <taxon>Metazoa</taxon>
        <taxon>Ecdysozoa</taxon>
        <taxon>Nematoda</taxon>
        <taxon>Chromadorea</taxon>
        <taxon>Rhabditida</taxon>
        <taxon>Tylenchina</taxon>
        <taxon>Panagrolaimomorpha</taxon>
        <taxon>Panagrolaimoidea</taxon>
        <taxon>Panagrolaimidae</taxon>
        <taxon>Panagrolaimus</taxon>
    </lineage>
</organism>
<dbReference type="WBParaSite" id="JU765_v2.g17142.t1">
    <property type="protein sequence ID" value="JU765_v2.g17142.t1"/>
    <property type="gene ID" value="JU765_v2.g17142"/>
</dbReference>
<evidence type="ECO:0000313" key="1">
    <source>
        <dbReference type="Proteomes" id="UP000887576"/>
    </source>
</evidence>
<accession>A0AC34QKJ4</accession>
<evidence type="ECO:0000313" key="2">
    <source>
        <dbReference type="WBParaSite" id="JU765_v2.g17142.t1"/>
    </source>
</evidence>
<reference evidence="2" key="1">
    <citation type="submission" date="2022-11" db="UniProtKB">
        <authorList>
            <consortium name="WormBaseParasite"/>
        </authorList>
    </citation>
    <scope>IDENTIFICATION</scope>
</reference>